<comment type="catalytic activity">
    <reaction evidence="3">
        <text>a nitrile + 2 H2O = a carboxylate + NH4(+)</text>
        <dbReference type="Rhea" id="RHEA:21724"/>
        <dbReference type="ChEBI" id="CHEBI:15377"/>
        <dbReference type="ChEBI" id="CHEBI:18379"/>
        <dbReference type="ChEBI" id="CHEBI:28938"/>
        <dbReference type="ChEBI" id="CHEBI:29067"/>
        <dbReference type="EC" id="3.5.5.1"/>
    </reaction>
</comment>
<dbReference type="InterPro" id="IPR044149">
    <property type="entry name" value="Nitrilases_CHs"/>
</dbReference>
<name>A0A8H4VM88_9HELO</name>
<dbReference type="OrthoDB" id="10250282at2759"/>
<dbReference type="Gene3D" id="3.60.110.10">
    <property type="entry name" value="Carbon-nitrogen hydrolase"/>
    <property type="match status" value="1"/>
</dbReference>
<reference evidence="6 7" key="1">
    <citation type="submission" date="2020-03" db="EMBL/GenBank/DDBJ databases">
        <title>Draft Genome Sequence of Cudoniella acicularis.</title>
        <authorList>
            <person name="Buettner E."/>
            <person name="Kellner H."/>
        </authorList>
    </citation>
    <scope>NUCLEOTIDE SEQUENCE [LARGE SCALE GENOMIC DNA]</scope>
    <source>
        <strain evidence="6 7">DSM 108380</strain>
    </source>
</reference>
<dbReference type="Pfam" id="PF00795">
    <property type="entry name" value="CN_hydrolase"/>
    <property type="match status" value="1"/>
</dbReference>
<dbReference type="SUPFAM" id="SSF56317">
    <property type="entry name" value="Carbon-nitrogen hydrolase"/>
    <property type="match status" value="1"/>
</dbReference>
<dbReference type="PROSITE" id="PS50263">
    <property type="entry name" value="CN_HYDROLASE"/>
    <property type="match status" value="1"/>
</dbReference>
<keyword evidence="7" id="KW-1185">Reference proteome</keyword>
<sequence length="329" mass="36274">MQVRLGAVQAEPAWNDLQAGIEKTCRLIEDASQLRINVLVFPEVWIPGYPGCIWRESVRESADYLIQYRTNSMRRDSPEMRRIQAAARKAGLCVVLGYSERDGNSIYISQAYIGPSGDMIHHRRKIKPTATERAVWGEGQAESLQVVADTPFGKVGSLNCWEHYQPLLRYAEYSQGVEIHAACWPVLNNHDAGPGRAYHTSGDANLKLCQVIAMEGVCFVVVATQIRPAKGTKVNGGAEVNGVNGVEVEYDRNFPMTTPGTGFSRIYAPDGSEIAEPLLFGKEGIVWGDADLNVRNEVGSLIDVVGHYSRPDLLSLQLAKESATHVKYV</sequence>
<dbReference type="PANTHER" id="PTHR46044:SF14">
    <property type="entry name" value="ARYLACETONITRILASE"/>
    <property type="match status" value="1"/>
</dbReference>
<dbReference type="CDD" id="cd07564">
    <property type="entry name" value="nitrilases_CHs"/>
    <property type="match status" value="1"/>
</dbReference>
<evidence type="ECO:0000256" key="4">
    <source>
        <dbReference type="ARBA" id="ARBA00039045"/>
    </source>
</evidence>
<evidence type="ECO:0000259" key="5">
    <source>
        <dbReference type="PROSITE" id="PS50263"/>
    </source>
</evidence>
<proteinExistence type="inferred from homology"/>
<protein>
    <recommendedName>
        <fullName evidence="4">nitrilase</fullName>
        <ecNumber evidence="4">3.5.5.1</ecNumber>
    </recommendedName>
</protein>
<comment type="similarity">
    <text evidence="1">Belongs to the carbon-nitrogen hydrolase superfamily. Nitrilase family.</text>
</comment>
<dbReference type="EC" id="3.5.5.1" evidence="4"/>
<evidence type="ECO:0000256" key="2">
    <source>
        <dbReference type="ARBA" id="ARBA00022801"/>
    </source>
</evidence>
<dbReference type="Proteomes" id="UP000566819">
    <property type="component" value="Unassembled WGS sequence"/>
</dbReference>
<keyword evidence="2" id="KW-0378">Hydrolase</keyword>
<dbReference type="AlphaFoldDB" id="A0A8H4VM88"/>
<organism evidence="6 7">
    <name type="scientific">Cudoniella acicularis</name>
    <dbReference type="NCBI Taxonomy" id="354080"/>
    <lineage>
        <taxon>Eukaryota</taxon>
        <taxon>Fungi</taxon>
        <taxon>Dikarya</taxon>
        <taxon>Ascomycota</taxon>
        <taxon>Pezizomycotina</taxon>
        <taxon>Leotiomycetes</taxon>
        <taxon>Helotiales</taxon>
        <taxon>Tricladiaceae</taxon>
        <taxon>Cudoniella</taxon>
    </lineage>
</organism>
<evidence type="ECO:0000313" key="6">
    <source>
        <dbReference type="EMBL" id="KAF4615866.1"/>
    </source>
</evidence>
<evidence type="ECO:0000313" key="7">
    <source>
        <dbReference type="Proteomes" id="UP000566819"/>
    </source>
</evidence>
<dbReference type="InterPro" id="IPR003010">
    <property type="entry name" value="C-N_Hydrolase"/>
</dbReference>
<evidence type="ECO:0000256" key="1">
    <source>
        <dbReference type="ARBA" id="ARBA00008129"/>
    </source>
</evidence>
<feature type="domain" description="CN hydrolase" evidence="5">
    <location>
        <begin position="3"/>
        <end position="292"/>
    </location>
</feature>
<evidence type="ECO:0000256" key="3">
    <source>
        <dbReference type="ARBA" id="ARBA00036406"/>
    </source>
</evidence>
<dbReference type="PANTHER" id="PTHR46044">
    <property type="entry name" value="NITRILASE"/>
    <property type="match status" value="1"/>
</dbReference>
<dbReference type="GO" id="GO:0000257">
    <property type="term" value="F:nitrilase activity"/>
    <property type="evidence" value="ECO:0007669"/>
    <property type="project" value="UniProtKB-EC"/>
</dbReference>
<gene>
    <name evidence="6" type="ORF">G7Y89_g15249</name>
</gene>
<comment type="caution">
    <text evidence="6">The sequence shown here is derived from an EMBL/GenBank/DDBJ whole genome shotgun (WGS) entry which is preliminary data.</text>
</comment>
<accession>A0A8H4VM88</accession>
<dbReference type="EMBL" id="JAAMPI010002286">
    <property type="protein sequence ID" value="KAF4615866.1"/>
    <property type="molecule type" value="Genomic_DNA"/>
</dbReference>
<dbReference type="InterPro" id="IPR036526">
    <property type="entry name" value="C-N_Hydrolase_sf"/>
</dbReference>